<dbReference type="AlphaFoldDB" id="A0A564ZMD7"/>
<keyword evidence="1" id="KW-0560">Oxidoreductase</keyword>
<gene>
    <name evidence="1" type="ORF">MELA_02887</name>
</gene>
<reference evidence="1 2" key="1">
    <citation type="submission" date="2019-07" db="EMBL/GenBank/DDBJ databases">
        <authorList>
            <person name="Cremers G."/>
        </authorList>
    </citation>
    <scope>NUCLEOTIDE SEQUENCE [LARGE SCALE GENOMIC DNA]</scope>
</reference>
<dbReference type="GO" id="GO:0004130">
    <property type="term" value="F:cytochrome-c peroxidase activity"/>
    <property type="evidence" value="ECO:0007669"/>
    <property type="project" value="UniProtKB-EC"/>
</dbReference>
<dbReference type="EC" id="1.11.1.5" evidence="1"/>
<keyword evidence="1" id="KW-0575">Peroxidase</keyword>
<sequence>MTSIAAYVRTILSGNAPHDRFRAGEKGTFSPAAQRGLVLSEGKAGCVHCHTGFNFTDEGEDCS</sequence>
<organism evidence="1 2">
    <name type="scientific">Candidatus Methylomirabilis lanthanidiphila</name>
    <dbReference type="NCBI Taxonomy" id="2211376"/>
    <lineage>
        <taxon>Bacteria</taxon>
        <taxon>Candidatus Methylomirabilota</taxon>
        <taxon>Candidatus Methylomirabilia</taxon>
        <taxon>Candidatus Methylomirabilales</taxon>
        <taxon>Candidatus Methylomirabilaceae</taxon>
        <taxon>Candidatus Methylomirabilis</taxon>
    </lineage>
</organism>
<keyword evidence="2" id="KW-1185">Reference proteome</keyword>
<evidence type="ECO:0000313" key="2">
    <source>
        <dbReference type="Proteomes" id="UP000334340"/>
    </source>
</evidence>
<dbReference type="GO" id="GO:0009055">
    <property type="term" value="F:electron transfer activity"/>
    <property type="evidence" value="ECO:0007669"/>
    <property type="project" value="InterPro"/>
</dbReference>
<dbReference type="EMBL" id="CABIKM010000062">
    <property type="protein sequence ID" value="VUZ86484.1"/>
    <property type="molecule type" value="Genomic_DNA"/>
</dbReference>
<dbReference type="InterPro" id="IPR036909">
    <property type="entry name" value="Cyt_c-like_dom_sf"/>
</dbReference>
<dbReference type="Gene3D" id="1.10.760.10">
    <property type="entry name" value="Cytochrome c-like domain"/>
    <property type="match status" value="1"/>
</dbReference>
<dbReference type="SUPFAM" id="SSF46626">
    <property type="entry name" value="Cytochrome c"/>
    <property type="match status" value="1"/>
</dbReference>
<dbReference type="Proteomes" id="UP000334340">
    <property type="component" value="Unassembled WGS sequence"/>
</dbReference>
<proteinExistence type="predicted"/>
<name>A0A564ZMD7_9BACT</name>
<evidence type="ECO:0000313" key="1">
    <source>
        <dbReference type="EMBL" id="VUZ86484.1"/>
    </source>
</evidence>
<dbReference type="GO" id="GO:0020037">
    <property type="term" value="F:heme binding"/>
    <property type="evidence" value="ECO:0007669"/>
    <property type="project" value="InterPro"/>
</dbReference>
<accession>A0A564ZMD7</accession>
<protein>
    <submittedName>
        <fullName evidence="1">Cytochrome C peroxidase</fullName>
        <ecNumber evidence="1">1.11.1.5</ecNumber>
    </submittedName>
</protein>